<keyword evidence="1" id="KW-1133">Transmembrane helix</keyword>
<dbReference type="Proteomes" id="UP000298663">
    <property type="component" value="Unassembled WGS sequence"/>
</dbReference>
<keyword evidence="1" id="KW-0812">Transmembrane</keyword>
<keyword evidence="3" id="KW-1185">Reference proteome</keyword>
<accession>A0A4U5MWF2</accession>
<name>A0A4U5MWF2_STECR</name>
<dbReference type="AlphaFoldDB" id="A0A4U5MWF2"/>
<feature type="transmembrane region" description="Helical" evidence="1">
    <location>
        <begin position="6"/>
        <end position="23"/>
    </location>
</feature>
<proteinExistence type="predicted"/>
<evidence type="ECO:0000313" key="2">
    <source>
        <dbReference type="EMBL" id="TKR73882.1"/>
    </source>
</evidence>
<protein>
    <submittedName>
        <fullName evidence="2">Uncharacterized protein</fullName>
    </submittedName>
</protein>
<evidence type="ECO:0000313" key="3">
    <source>
        <dbReference type="Proteomes" id="UP000298663"/>
    </source>
</evidence>
<organism evidence="2 3">
    <name type="scientific">Steinernema carpocapsae</name>
    <name type="common">Entomopathogenic nematode</name>
    <dbReference type="NCBI Taxonomy" id="34508"/>
    <lineage>
        <taxon>Eukaryota</taxon>
        <taxon>Metazoa</taxon>
        <taxon>Ecdysozoa</taxon>
        <taxon>Nematoda</taxon>
        <taxon>Chromadorea</taxon>
        <taxon>Rhabditida</taxon>
        <taxon>Tylenchina</taxon>
        <taxon>Panagrolaimomorpha</taxon>
        <taxon>Strongyloidoidea</taxon>
        <taxon>Steinernematidae</taxon>
        <taxon>Steinernema</taxon>
    </lineage>
</organism>
<evidence type="ECO:0000256" key="1">
    <source>
        <dbReference type="SAM" id="Phobius"/>
    </source>
</evidence>
<reference evidence="2 3" key="1">
    <citation type="journal article" date="2015" name="Genome Biol.">
        <title>Comparative genomics of Steinernema reveals deeply conserved gene regulatory networks.</title>
        <authorList>
            <person name="Dillman A.R."/>
            <person name="Macchietto M."/>
            <person name="Porter C.F."/>
            <person name="Rogers A."/>
            <person name="Williams B."/>
            <person name="Antoshechkin I."/>
            <person name="Lee M.M."/>
            <person name="Goodwin Z."/>
            <person name="Lu X."/>
            <person name="Lewis E.E."/>
            <person name="Goodrich-Blair H."/>
            <person name="Stock S.P."/>
            <person name="Adams B.J."/>
            <person name="Sternberg P.W."/>
            <person name="Mortazavi A."/>
        </authorList>
    </citation>
    <scope>NUCLEOTIDE SEQUENCE [LARGE SCALE GENOMIC DNA]</scope>
    <source>
        <strain evidence="2 3">ALL</strain>
    </source>
</reference>
<comment type="caution">
    <text evidence="2">The sequence shown here is derived from an EMBL/GenBank/DDBJ whole genome shotgun (WGS) entry which is preliminary data.</text>
</comment>
<sequence length="66" mass="7774">MFMRAALVNLYFLLVFCLFYLCYKHYTTPTPPNPLSDLHLKMLQFCKDNAKRNLKKCHFIIAAESS</sequence>
<reference evidence="2 3" key="2">
    <citation type="journal article" date="2019" name="G3 (Bethesda)">
        <title>Hybrid Assembly of the Genome of the Entomopathogenic Nematode Steinernema carpocapsae Identifies the X-Chromosome.</title>
        <authorList>
            <person name="Serra L."/>
            <person name="Macchietto M."/>
            <person name="Macias-Munoz A."/>
            <person name="McGill C.J."/>
            <person name="Rodriguez I.M."/>
            <person name="Rodriguez B."/>
            <person name="Murad R."/>
            <person name="Mortazavi A."/>
        </authorList>
    </citation>
    <scope>NUCLEOTIDE SEQUENCE [LARGE SCALE GENOMIC DNA]</scope>
    <source>
        <strain evidence="2 3">ALL</strain>
    </source>
</reference>
<keyword evidence="1" id="KW-0472">Membrane</keyword>
<gene>
    <name evidence="2" type="ORF">L596_021133</name>
</gene>
<dbReference type="EMBL" id="AZBU02000006">
    <property type="protein sequence ID" value="TKR73882.1"/>
    <property type="molecule type" value="Genomic_DNA"/>
</dbReference>